<evidence type="ECO:0000256" key="2">
    <source>
        <dbReference type="ARBA" id="ARBA00004282"/>
    </source>
</evidence>
<dbReference type="GO" id="GO:0014069">
    <property type="term" value="C:postsynaptic density"/>
    <property type="evidence" value="ECO:0007669"/>
    <property type="project" value="TreeGrafter"/>
</dbReference>
<dbReference type="InterPro" id="IPR029006">
    <property type="entry name" value="ADF-H/Gelsolin-like_dom_sf"/>
</dbReference>
<dbReference type="GO" id="GO:0030136">
    <property type="term" value="C:clathrin-coated vesicle"/>
    <property type="evidence" value="ECO:0007669"/>
    <property type="project" value="UniProtKB-SubCell"/>
</dbReference>
<evidence type="ECO:0000256" key="3">
    <source>
        <dbReference type="ARBA" id="ARBA00004412"/>
    </source>
</evidence>
<proteinExistence type="predicted"/>
<dbReference type="GO" id="GO:0030864">
    <property type="term" value="C:cortical actin cytoskeleton"/>
    <property type="evidence" value="ECO:0007669"/>
    <property type="project" value="TreeGrafter"/>
</dbReference>
<keyword evidence="16" id="KW-1185">Reference proteome</keyword>
<comment type="subcellular location">
    <subcellularLocation>
        <location evidence="2">Cell junction</location>
    </subcellularLocation>
    <subcellularLocation>
        <location evidence="4">Cell membrane</location>
        <topology evidence="4">Peripheral membrane protein</topology>
        <orientation evidence="4">Cytoplasmic side</orientation>
    </subcellularLocation>
    <subcellularLocation>
        <location evidence="6">Cell projection</location>
        <location evidence="6">Lamellipodium</location>
    </subcellularLocation>
    <subcellularLocation>
        <location evidence="5">Cell projection</location>
        <location evidence="5">Ruffle</location>
    </subcellularLocation>
    <subcellularLocation>
        <location evidence="7">Cytoplasm</location>
        <location evidence="7">Cell cortex</location>
    </subcellularLocation>
    <subcellularLocation>
        <location evidence="1">Cytoplasmic vesicle</location>
        <location evidence="1">Clathrin-coated vesicle</location>
    </subcellularLocation>
    <subcellularLocation>
        <location evidence="3">Early endosome</location>
    </subcellularLocation>
    <subcellularLocation>
        <location evidence="13">Synapse</location>
    </subcellularLocation>
</comment>
<dbReference type="Ensembl" id="ENSABRT00000018471.1">
    <property type="protein sequence ID" value="ENSABRP00000012892.1"/>
    <property type="gene ID" value="ENSABRG00000011517.1"/>
</dbReference>
<evidence type="ECO:0000256" key="7">
    <source>
        <dbReference type="ARBA" id="ARBA00004544"/>
    </source>
</evidence>
<evidence type="ECO:0000256" key="10">
    <source>
        <dbReference type="ARBA" id="ARBA00022949"/>
    </source>
</evidence>
<dbReference type="PANTHER" id="PTHR10829:SF12">
    <property type="entry name" value="DREBRIN-LIKE PROTEIN"/>
    <property type="match status" value="1"/>
</dbReference>
<evidence type="ECO:0000256" key="1">
    <source>
        <dbReference type="ARBA" id="ARBA00004132"/>
    </source>
</evidence>
<evidence type="ECO:0000256" key="9">
    <source>
        <dbReference type="ARBA" id="ARBA00022753"/>
    </source>
</evidence>
<evidence type="ECO:0000256" key="8">
    <source>
        <dbReference type="ARBA" id="ARBA00022475"/>
    </source>
</evidence>
<dbReference type="GO" id="GO:0030425">
    <property type="term" value="C:dendrite"/>
    <property type="evidence" value="ECO:0007669"/>
    <property type="project" value="TreeGrafter"/>
</dbReference>
<keyword evidence="8" id="KW-1003">Cell membrane</keyword>
<dbReference type="Pfam" id="PF00241">
    <property type="entry name" value="Cofilin_ADF"/>
    <property type="match status" value="1"/>
</dbReference>
<evidence type="ECO:0000256" key="5">
    <source>
        <dbReference type="ARBA" id="ARBA00004466"/>
    </source>
</evidence>
<keyword evidence="11" id="KW-0770">Synapse</keyword>
<dbReference type="GO" id="GO:0051015">
    <property type="term" value="F:actin filament binding"/>
    <property type="evidence" value="ECO:0007669"/>
    <property type="project" value="TreeGrafter"/>
</dbReference>
<evidence type="ECO:0000259" key="14">
    <source>
        <dbReference type="Pfam" id="PF00241"/>
    </source>
</evidence>
<keyword evidence="12" id="KW-0966">Cell projection</keyword>
<organism evidence="15 16">
    <name type="scientific">Anser brachyrhynchus</name>
    <name type="common">Pink-footed goose</name>
    <dbReference type="NCBI Taxonomy" id="132585"/>
    <lineage>
        <taxon>Eukaryota</taxon>
        <taxon>Metazoa</taxon>
        <taxon>Chordata</taxon>
        <taxon>Craniata</taxon>
        <taxon>Vertebrata</taxon>
        <taxon>Euteleostomi</taxon>
        <taxon>Archelosauria</taxon>
        <taxon>Archosauria</taxon>
        <taxon>Dinosauria</taxon>
        <taxon>Saurischia</taxon>
        <taxon>Theropoda</taxon>
        <taxon>Coelurosauria</taxon>
        <taxon>Aves</taxon>
        <taxon>Neognathae</taxon>
        <taxon>Galloanserae</taxon>
        <taxon>Anseriformes</taxon>
        <taxon>Anatidae</taxon>
        <taxon>Anserinae</taxon>
        <taxon>Anser</taxon>
    </lineage>
</organism>
<sequence length="169" mass="18471">MRAALQPAWKGPSAPKGTKPHFFLFFCPRRAIPSPSFAQTSRGTSPRPLTAAGPGLEHRFRAAPNWPPRHWGSWGRRGGALTVRAPPGDREMVEELNSGKVMYAFCRVKDPNSGLPKYVLVNWTGEGVNDVRKGACANHVSTVAGFLKVRRAPGRACHHQRARRGGRGA</sequence>
<dbReference type="GO" id="GO:0048812">
    <property type="term" value="P:neuron projection morphogenesis"/>
    <property type="evidence" value="ECO:0007669"/>
    <property type="project" value="TreeGrafter"/>
</dbReference>
<keyword evidence="8" id="KW-0472">Membrane</keyword>
<evidence type="ECO:0000256" key="13">
    <source>
        <dbReference type="ARBA" id="ARBA00034103"/>
    </source>
</evidence>
<dbReference type="GO" id="GO:0005769">
    <property type="term" value="C:early endosome"/>
    <property type="evidence" value="ECO:0007669"/>
    <property type="project" value="UniProtKB-SubCell"/>
</dbReference>
<accession>A0A8B9C349</accession>
<dbReference type="Gene3D" id="3.40.20.10">
    <property type="entry name" value="Severin"/>
    <property type="match status" value="1"/>
</dbReference>
<dbReference type="PANTHER" id="PTHR10829">
    <property type="entry name" value="CORTACTIN AND DREBRIN"/>
    <property type="match status" value="1"/>
</dbReference>
<dbReference type="GO" id="GO:0030833">
    <property type="term" value="P:regulation of actin filament polymerization"/>
    <property type="evidence" value="ECO:0007669"/>
    <property type="project" value="TreeGrafter"/>
</dbReference>
<evidence type="ECO:0000256" key="6">
    <source>
        <dbReference type="ARBA" id="ARBA00004510"/>
    </source>
</evidence>
<dbReference type="GO" id="GO:0061003">
    <property type="term" value="P:positive regulation of dendritic spine morphogenesis"/>
    <property type="evidence" value="ECO:0007669"/>
    <property type="project" value="TreeGrafter"/>
</dbReference>
<evidence type="ECO:0000256" key="12">
    <source>
        <dbReference type="ARBA" id="ARBA00023273"/>
    </source>
</evidence>
<evidence type="ECO:0000256" key="4">
    <source>
        <dbReference type="ARBA" id="ARBA00004413"/>
    </source>
</evidence>
<evidence type="ECO:0000256" key="11">
    <source>
        <dbReference type="ARBA" id="ARBA00023018"/>
    </source>
</evidence>
<dbReference type="GO" id="GO:0045773">
    <property type="term" value="P:positive regulation of axon extension"/>
    <property type="evidence" value="ECO:0007669"/>
    <property type="project" value="TreeGrafter"/>
</dbReference>
<dbReference type="SUPFAM" id="SSF55753">
    <property type="entry name" value="Actin depolymerizing proteins"/>
    <property type="match status" value="1"/>
</dbReference>
<dbReference type="AlphaFoldDB" id="A0A8B9C349"/>
<dbReference type="GO" id="GO:0001726">
    <property type="term" value="C:ruffle"/>
    <property type="evidence" value="ECO:0007669"/>
    <property type="project" value="UniProtKB-SubCell"/>
</dbReference>
<dbReference type="GO" id="GO:0070161">
    <property type="term" value="C:anchoring junction"/>
    <property type="evidence" value="ECO:0007669"/>
    <property type="project" value="UniProtKB-SubCell"/>
</dbReference>
<dbReference type="GO" id="GO:0005884">
    <property type="term" value="C:actin filament"/>
    <property type="evidence" value="ECO:0007669"/>
    <property type="project" value="TreeGrafter"/>
</dbReference>
<feature type="domain" description="ADF-H" evidence="14">
    <location>
        <begin position="91"/>
        <end position="147"/>
    </location>
</feature>
<keyword evidence="9" id="KW-0967">Endosome</keyword>
<dbReference type="InterPro" id="IPR002108">
    <property type="entry name" value="ADF-H"/>
</dbReference>
<evidence type="ECO:0000313" key="15">
    <source>
        <dbReference type="Ensembl" id="ENSABRP00000012892.1"/>
    </source>
</evidence>
<reference evidence="15" key="2">
    <citation type="submission" date="2025-09" db="UniProtKB">
        <authorList>
            <consortium name="Ensembl"/>
        </authorList>
    </citation>
    <scope>IDENTIFICATION</scope>
</reference>
<keyword evidence="10" id="KW-0965">Cell junction</keyword>
<dbReference type="GeneTree" id="ENSGT00940000156732"/>
<dbReference type="GO" id="GO:0030027">
    <property type="term" value="C:lamellipodium"/>
    <property type="evidence" value="ECO:0007669"/>
    <property type="project" value="UniProtKB-SubCell"/>
</dbReference>
<dbReference type="Proteomes" id="UP000694426">
    <property type="component" value="Unplaced"/>
</dbReference>
<reference evidence="15" key="1">
    <citation type="submission" date="2025-08" db="UniProtKB">
        <authorList>
            <consortium name="Ensembl"/>
        </authorList>
    </citation>
    <scope>IDENTIFICATION</scope>
</reference>
<protein>
    <recommendedName>
        <fullName evidence="14">ADF-H domain-containing protein</fullName>
    </recommendedName>
</protein>
<dbReference type="GO" id="GO:0030427">
    <property type="term" value="C:site of polarized growth"/>
    <property type="evidence" value="ECO:0007669"/>
    <property type="project" value="TreeGrafter"/>
</dbReference>
<dbReference type="GO" id="GO:0045211">
    <property type="term" value="C:postsynaptic membrane"/>
    <property type="evidence" value="ECO:0007669"/>
    <property type="project" value="TreeGrafter"/>
</dbReference>
<name>A0A8B9C349_9AVES</name>
<dbReference type="GO" id="GO:0098974">
    <property type="term" value="P:postsynaptic actin cytoskeleton organization"/>
    <property type="evidence" value="ECO:0007669"/>
    <property type="project" value="TreeGrafter"/>
</dbReference>
<evidence type="ECO:0000313" key="16">
    <source>
        <dbReference type="Proteomes" id="UP000694426"/>
    </source>
</evidence>